<sequence>MKLLIYSEFERLWRRKWFWLMVLCTPMLACSTGVYFLRTMKVPVEVLSLNFVVIGLRENLFLACNIAVAALAAAVYTEEFRSGQLRLLFMRRYTRGQIFWSKLLVLNASILLLLIAFAVSSQVIVEVWTLSYDVSDAGLSGSQGLQMLEYYGWALASLVAISSLYCFVAMHSKSVTYAIGVCMVYNLGSLLFDSLYLKLASFVSHIPYLYNVITFMIIPYMQRTGLDRSSMGNLSVNGAIATAVSLYLIFFTWGAYRRFVADDYLY</sequence>
<keyword evidence="1" id="KW-0812">Transmembrane</keyword>
<dbReference type="PANTHER" id="PTHR37305">
    <property type="entry name" value="INTEGRAL MEMBRANE PROTEIN-RELATED"/>
    <property type="match status" value="1"/>
</dbReference>
<feature type="transmembrane region" description="Helical" evidence="1">
    <location>
        <begin position="17"/>
        <end position="40"/>
    </location>
</feature>
<feature type="transmembrane region" description="Helical" evidence="1">
    <location>
        <begin position="150"/>
        <end position="168"/>
    </location>
</feature>
<keyword evidence="1" id="KW-1133">Transmembrane helix</keyword>
<accession>A0A4U2Q192</accession>
<evidence type="ECO:0000313" key="3">
    <source>
        <dbReference type="Proteomes" id="UP000308114"/>
    </source>
</evidence>
<protein>
    <submittedName>
        <fullName evidence="2">ABC transporter permease</fullName>
    </submittedName>
</protein>
<organism evidence="2 3">
    <name type="scientific">Paenibacillus terrae</name>
    <dbReference type="NCBI Taxonomy" id="159743"/>
    <lineage>
        <taxon>Bacteria</taxon>
        <taxon>Bacillati</taxon>
        <taxon>Bacillota</taxon>
        <taxon>Bacilli</taxon>
        <taxon>Bacillales</taxon>
        <taxon>Paenibacillaceae</taxon>
        <taxon>Paenibacillus</taxon>
    </lineage>
</organism>
<feature type="transmembrane region" description="Helical" evidence="1">
    <location>
        <begin position="98"/>
        <end position="119"/>
    </location>
</feature>
<dbReference type="Proteomes" id="UP000308114">
    <property type="component" value="Unassembled WGS sequence"/>
</dbReference>
<evidence type="ECO:0000256" key="1">
    <source>
        <dbReference type="SAM" id="Phobius"/>
    </source>
</evidence>
<gene>
    <name evidence="2" type="ORF">C1I60_04900</name>
</gene>
<reference evidence="2 3" key="1">
    <citation type="submission" date="2018-01" db="EMBL/GenBank/DDBJ databases">
        <title>Bacillales members from the olive rhizosphere are effective biological control agents against Verticillium dahliae.</title>
        <authorList>
            <person name="Gomez-Lama C."/>
            <person name="Legarda G."/>
            <person name="Ruano-Rosa D."/>
            <person name="Pizarro-Tobias P."/>
            <person name="Valverde-Corredor A."/>
            <person name="Niqui J.L."/>
            <person name="Trivino J.C."/>
            <person name="Roca A."/>
            <person name="Mercado-Blanco J."/>
        </authorList>
    </citation>
    <scope>NUCLEOTIDE SEQUENCE [LARGE SCALE GENOMIC DNA]</scope>
    <source>
        <strain evidence="2 3">PIC167</strain>
    </source>
</reference>
<feature type="transmembrane region" description="Helical" evidence="1">
    <location>
        <begin position="234"/>
        <end position="256"/>
    </location>
</feature>
<dbReference type="EMBL" id="PNXQ01000005">
    <property type="protein sequence ID" value="TKH45797.1"/>
    <property type="molecule type" value="Genomic_DNA"/>
</dbReference>
<dbReference type="PANTHER" id="PTHR37305:SF1">
    <property type="entry name" value="MEMBRANE PROTEIN"/>
    <property type="match status" value="1"/>
</dbReference>
<feature type="transmembrane region" description="Helical" evidence="1">
    <location>
        <begin position="175"/>
        <end position="196"/>
    </location>
</feature>
<keyword evidence="1" id="KW-0472">Membrane</keyword>
<comment type="caution">
    <text evidence="2">The sequence shown here is derived from an EMBL/GenBank/DDBJ whole genome shotgun (WGS) entry which is preliminary data.</text>
</comment>
<evidence type="ECO:0000313" key="2">
    <source>
        <dbReference type="EMBL" id="TKH45797.1"/>
    </source>
</evidence>
<proteinExistence type="predicted"/>
<feature type="transmembrane region" description="Helical" evidence="1">
    <location>
        <begin position="60"/>
        <end position="77"/>
    </location>
</feature>
<dbReference type="RefSeq" id="WP_137060736.1">
    <property type="nucleotide sequence ID" value="NZ_PNXQ01000005.1"/>
</dbReference>
<dbReference type="AlphaFoldDB" id="A0A4U2Q192"/>
<dbReference type="Pfam" id="PF12730">
    <property type="entry name" value="ABC2_membrane_4"/>
    <property type="match status" value="1"/>
</dbReference>
<feature type="transmembrane region" description="Helical" evidence="1">
    <location>
        <begin position="202"/>
        <end position="222"/>
    </location>
</feature>
<name>A0A4U2Q192_9BACL</name>